<evidence type="ECO:0000313" key="4">
    <source>
        <dbReference type="Proteomes" id="UP001159663"/>
    </source>
</evidence>
<evidence type="ECO:0000313" key="2">
    <source>
        <dbReference type="EMBL" id="MDP2503930.1"/>
    </source>
</evidence>
<sequence length="61" mass="6824">MINIDNLLEKVGEVQVTCKTAYQLKGSKSPQVLHALKARGYVEQIVVLTTGKELRLWVQAN</sequence>
<dbReference type="RefSeq" id="WP_017104223.1">
    <property type="nucleotide sequence ID" value="NZ_JAKMYJ010000089.1"/>
</dbReference>
<name>A0AA43K0T7_VIBSP</name>
<evidence type="ECO:0000313" key="3">
    <source>
        <dbReference type="EMBL" id="MEZ8183825.1"/>
    </source>
</evidence>
<dbReference type="Proteomes" id="UP001177935">
    <property type="component" value="Unassembled WGS sequence"/>
</dbReference>
<evidence type="ECO:0000313" key="1">
    <source>
        <dbReference type="EMBL" id="MDH5924048.1"/>
    </source>
</evidence>
<proteinExistence type="predicted"/>
<comment type="caution">
    <text evidence="1">The sequence shown here is derived from an EMBL/GenBank/DDBJ whole genome shotgun (WGS) entry which is preliminary data.</text>
</comment>
<reference evidence="2" key="2">
    <citation type="submission" date="2023-07" db="EMBL/GenBank/DDBJ databases">
        <title>Genome content predicts the carbon catabolic preferences of heterotrophic bacteria.</title>
        <authorList>
            <person name="Gralka M."/>
        </authorList>
    </citation>
    <scope>NUCLEOTIDE SEQUENCE</scope>
    <source>
        <strain evidence="2">6E02</strain>
    </source>
</reference>
<dbReference type="AlphaFoldDB" id="A0AA43K0T7"/>
<protein>
    <submittedName>
        <fullName evidence="1">Uncharacterized protein</fullName>
    </submittedName>
</protein>
<dbReference type="Proteomes" id="UP001569200">
    <property type="component" value="Unassembled WGS sequence"/>
</dbReference>
<accession>A0AA43K0T7</accession>
<keyword evidence="5" id="KW-1185">Reference proteome</keyword>
<dbReference type="EMBL" id="JBGOOW010000061">
    <property type="protein sequence ID" value="MEZ8183825.1"/>
    <property type="molecule type" value="Genomic_DNA"/>
</dbReference>
<dbReference type="EMBL" id="JAUYVL010000028">
    <property type="protein sequence ID" value="MDP2503930.1"/>
    <property type="molecule type" value="Genomic_DNA"/>
</dbReference>
<reference evidence="1" key="1">
    <citation type="submission" date="2022-01" db="EMBL/GenBank/DDBJ databases">
        <title>Vibrio aestuarianus Clade A and Clade B isolates are associated with Pacific oyster (Crassostrea gigas) disease outbreaks across Ireland.</title>
        <authorList>
            <person name="Coyle N."/>
            <person name="O'Toole C."/>
            <person name="Thomas J.C.L."/>
            <person name="Ryder D."/>
            <person name="Cheslett D."/>
            <person name="Feist S."/>
            <person name="Bean T."/>
            <person name="Joseph A."/>
            <person name="Waina A."/>
            <person name="Feil E."/>
            <person name="Verner-Jeffreys D.W."/>
        </authorList>
    </citation>
    <scope>NUCLEOTIDE SEQUENCE</scope>
    <source>
        <strain evidence="1">S/17/14 A</strain>
    </source>
</reference>
<dbReference type="EMBL" id="JAKMYX010000155">
    <property type="protein sequence ID" value="MDH5924048.1"/>
    <property type="molecule type" value="Genomic_DNA"/>
</dbReference>
<gene>
    <name evidence="3" type="ORF">ACED33_24440</name>
    <name evidence="1" type="ORF">L8R85_23835</name>
    <name evidence="2" type="ORF">Q8W42_24920</name>
</gene>
<evidence type="ECO:0000313" key="5">
    <source>
        <dbReference type="Proteomes" id="UP001569200"/>
    </source>
</evidence>
<organism evidence="1 4">
    <name type="scientific">Vibrio splendidus</name>
    <dbReference type="NCBI Taxonomy" id="29497"/>
    <lineage>
        <taxon>Bacteria</taxon>
        <taxon>Pseudomonadati</taxon>
        <taxon>Pseudomonadota</taxon>
        <taxon>Gammaproteobacteria</taxon>
        <taxon>Vibrionales</taxon>
        <taxon>Vibrionaceae</taxon>
        <taxon>Vibrio</taxon>
    </lineage>
</organism>
<reference evidence="3 5" key="3">
    <citation type="submission" date="2024-06" db="EMBL/GenBank/DDBJ databases">
        <authorList>
            <person name="Steensen K."/>
            <person name="Seneca J."/>
            <person name="Bartlau N."/>
            <person name="Yu A.X."/>
            <person name="Polz M.F."/>
        </authorList>
    </citation>
    <scope>NUCLEOTIDE SEQUENCE [LARGE SCALE GENOMIC DNA]</scope>
    <source>
        <strain evidence="3 5">1F145</strain>
    </source>
</reference>
<dbReference type="Proteomes" id="UP001159663">
    <property type="component" value="Unassembled WGS sequence"/>
</dbReference>